<evidence type="ECO:0000256" key="3">
    <source>
        <dbReference type="SAM" id="Phobius"/>
    </source>
</evidence>
<comment type="caution">
    <text evidence="5">The sequence shown here is derived from an EMBL/GenBank/DDBJ whole genome shotgun (WGS) entry which is preliminary data.</text>
</comment>
<dbReference type="SUPFAM" id="SSF55073">
    <property type="entry name" value="Nucleotide cyclase"/>
    <property type="match status" value="1"/>
</dbReference>
<dbReference type="GO" id="GO:1902201">
    <property type="term" value="P:negative regulation of bacterial-type flagellum-dependent cell motility"/>
    <property type="evidence" value="ECO:0007669"/>
    <property type="project" value="TreeGrafter"/>
</dbReference>
<dbReference type="Gene3D" id="3.30.70.270">
    <property type="match status" value="1"/>
</dbReference>
<proteinExistence type="predicted"/>
<dbReference type="EC" id="2.7.7.65" evidence="1"/>
<name>A0A4Q1HLU2_9BURK</name>
<dbReference type="GO" id="GO:0005886">
    <property type="term" value="C:plasma membrane"/>
    <property type="evidence" value="ECO:0007669"/>
    <property type="project" value="TreeGrafter"/>
</dbReference>
<dbReference type="PANTHER" id="PTHR45138:SF9">
    <property type="entry name" value="DIGUANYLATE CYCLASE DGCM-RELATED"/>
    <property type="match status" value="1"/>
</dbReference>
<dbReference type="PANTHER" id="PTHR45138">
    <property type="entry name" value="REGULATORY COMPONENTS OF SENSORY TRANSDUCTION SYSTEM"/>
    <property type="match status" value="1"/>
</dbReference>
<sequence length="519" mass="56718">MMSRIRSLLSSAVAPIVRVAGNRPCAVGIAGTVVALAAALVPLSMMWLMRHQVIDHQRETSENLNAMIALDLENNFRFYDVQLQDLVSDEQALAAHGQAVLADTDRAGIFKSLPLESYVDTKFVVNAMGVIVAAQQKGKDNIGMSVDDRRYFIEQKNKPDIGLYISHPFTTRAKEGGHVMALSRRINAADGSFAGIAFFEVRLEFFQRLFERIQLDAPGVVEILLDDGTMVASKPYSDVVVGSSVAASPIYKRLADKGRGTLIARGRDGIERLYTFRRVAGLPFFAVVAPTMDDVLEDWKRHFRLAAAASVFWGIALTVGAWLLALALRQKLRVQAELARLAATDPLTKLHNRRTFDARFDAEWKHAMRRQRPISALFIDIDRFKLYNDTYGHAEGDKVLASVAQCIGATVRRSVDVVARYGGEEFVVLLPDTEEAGAARVAEEVRRNVRGLDIENTGSQIGRVTVSIGCASCVPAAGELKDALLAAADALLYKAKASGRDQVRSAPLAPAATEAVAPR</sequence>
<keyword evidence="6" id="KW-1185">Reference proteome</keyword>
<feature type="domain" description="GGDEF" evidence="4">
    <location>
        <begin position="372"/>
        <end position="508"/>
    </location>
</feature>
<protein>
    <recommendedName>
        <fullName evidence="1">diguanylate cyclase</fullName>
        <ecNumber evidence="1">2.7.7.65</ecNumber>
    </recommendedName>
</protein>
<evidence type="ECO:0000313" key="5">
    <source>
        <dbReference type="EMBL" id="RXN91236.1"/>
    </source>
</evidence>
<dbReference type="SMART" id="SM00267">
    <property type="entry name" value="GGDEF"/>
    <property type="match status" value="1"/>
</dbReference>
<dbReference type="AlphaFoldDB" id="A0A4Q1HLU2"/>
<dbReference type="CDD" id="cd12915">
    <property type="entry name" value="PDC2_DGC_like"/>
    <property type="match status" value="1"/>
</dbReference>
<keyword evidence="3" id="KW-0472">Membrane</keyword>
<evidence type="ECO:0000256" key="2">
    <source>
        <dbReference type="ARBA" id="ARBA00034247"/>
    </source>
</evidence>
<comment type="catalytic activity">
    <reaction evidence="2">
        <text>2 GTP = 3',3'-c-di-GMP + 2 diphosphate</text>
        <dbReference type="Rhea" id="RHEA:24898"/>
        <dbReference type="ChEBI" id="CHEBI:33019"/>
        <dbReference type="ChEBI" id="CHEBI:37565"/>
        <dbReference type="ChEBI" id="CHEBI:58805"/>
        <dbReference type="EC" id="2.7.7.65"/>
    </reaction>
</comment>
<organism evidence="5 6">
    <name type="scientific">Achromobacter aloeverae</name>
    <dbReference type="NCBI Taxonomy" id="1750518"/>
    <lineage>
        <taxon>Bacteria</taxon>
        <taxon>Pseudomonadati</taxon>
        <taxon>Pseudomonadota</taxon>
        <taxon>Betaproteobacteria</taxon>
        <taxon>Burkholderiales</taxon>
        <taxon>Alcaligenaceae</taxon>
        <taxon>Achromobacter</taxon>
    </lineage>
</organism>
<dbReference type="Proteomes" id="UP000290849">
    <property type="component" value="Unassembled WGS sequence"/>
</dbReference>
<keyword evidence="3" id="KW-0812">Transmembrane</keyword>
<dbReference type="GO" id="GO:0052621">
    <property type="term" value="F:diguanylate cyclase activity"/>
    <property type="evidence" value="ECO:0007669"/>
    <property type="project" value="UniProtKB-EC"/>
</dbReference>
<dbReference type="InterPro" id="IPR050469">
    <property type="entry name" value="Diguanylate_Cyclase"/>
</dbReference>
<evidence type="ECO:0000256" key="1">
    <source>
        <dbReference type="ARBA" id="ARBA00012528"/>
    </source>
</evidence>
<reference evidence="5 6" key="1">
    <citation type="journal article" date="2017" name="Int. J. Syst. Evol. Microbiol.">
        <title>Achromobacter aloeverae sp. nov., isolated from the root of Aloe vera (L.) Burm.f.</title>
        <authorList>
            <person name="Kuncharoen N."/>
            <person name="Muramatsu Y."/>
            <person name="Shibata C."/>
            <person name="Kamakura Y."/>
            <person name="Nakagawa Y."/>
            <person name="Tanasupawat S."/>
        </authorList>
    </citation>
    <scope>NUCLEOTIDE SEQUENCE [LARGE SCALE GENOMIC DNA]</scope>
    <source>
        <strain evidence="5 6">AVA-1</strain>
    </source>
</reference>
<evidence type="ECO:0000259" key="4">
    <source>
        <dbReference type="PROSITE" id="PS50887"/>
    </source>
</evidence>
<keyword evidence="3" id="KW-1133">Transmembrane helix</keyword>
<dbReference type="Pfam" id="PF00990">
    <property type="entry name" value="GGDEF"/>
    <property type="match status" value="1"/>
</dbReference>
<dbReference type="InterPro" id="IPR029787">
    <property type="entry name" value="Nucleotide_cyclase"/>
</dbReference>
<dbReference type="EMBL" id="PYAL01000002">
    <property type="protein sequence ID" value="RXN91236.1"/>
    <property type="molecule type" value="Genomic_DNA"/>
</dbReference>
<dbReference type="GO" id="GO:0043709">
    <property type="term" value="P:cell adhesion involved in single-species biofilm formation"/>
    <property type="evidence" value="ECO:0007669"/>
    <property type="project" value="TreeGrafter"/>
</dbReference>
<dbReference type="InterPro" id="IPR000160">
    <property type="entry name" value="GGDEF_dom"/>
</dbReference>
<dbReference type="Gene3D" id="3.30.450.20">
    <property type="entry name" value="PAS domain"/>
    <property type="match status" value="2"/>
</dbReference>
<dbReference type="InterPro" id="IPR043128">
    <property type="entry name" value="Rev_trsase/Diguanyl_cyclase"/>
</dbReference>
<dbReference type="FunFam" id="3.30.70.270:FF:000001">
    <property type="entry name" value="Diguanylate cyclase domain protein"/>
    <property type="match status" value="1"/>
</dbReference>
<dbReference type="CDD" id="cd12914">
    <property type="entry name" value="PDC1_DGC_like"/>
    <property type="match status" value="1"/>
</dbReference>
<dbReference type="InterPro" id="IPR054327">
    <property type="entry name" value="His-kinase-like_sensor"/>
</dbReference>
<feature type="transmembrane region" description="Helical" evidence="3">
    <location>
        <begin position="304"/>
        <end position="328"/>
    </location>
</feature>
<dbReference type="CDD" id="cd01949">
    <property type="entry name" value="GGDEF"/>
    <property type="match status" value="1"/>
</dbReference>
<dbReference type="Pfam" id="PF22588">
    <property type="entry name" value="dCache_1_like"/>
    <property type="match status" value="1"/>
</dbReference>
<dbReference type="NCBIfam" id="TIGR00254">
    <property type="entry name" value="GGDEF"/>
    <property type="match status" value="1"/>
</dbReference>
<feature type="transmembrane region" description="Helical" evidence="3">
    <location>
        <begin position="29"/>
        <end position="48"/>
    </location>
</feature>
<accession>A0A4Q1HLU2</accession>
<evidence type="ECO:0000313" key="6">
    <source>
        <dbReference type="Proteomes" id="UP000290849"/>
    </source>
</evidence>
<gene>
    <name evidence="5" type="ORF">C7R54_08645</name>
</gene>
<dbReference type="PROSITE" id="PS50887">
    <property type="entry name" value="GGDEF"/>
    <property type="match status" value="1"/>
</dbReference>